<evidence type="ECO:0000256" key="8">
    <source>
        <dbReference type="ARBA" id="ARBA00023143"/>
    </source>
</evidence>
<dbReference type="AlphaFoldDB" id="A0A3N5AGG4"/>
<dbReference type="RefSeq" id="WP_123931657.1">
    <property type="nucleotide sequence ID" value="NZ_RKRE01000003.1"/>
</dbReference>
<comment type="function">
    <text evidence="1 10">Role in flagellar biosynthesis.</text>
</comment>
<feature type="transmembrane region" description="Helical" evidence="10">
    <location>
        <begin position="121"/>
        <end position="144"/>
    </location>
</feature>
<comment type="caution">
    <text evidence="11">The sequence shown here is derived from an EMBL/GenBank/DDBJ whole genome shotgun (WGS) entry which is preliminary data.</text>
</comment>
<protein>
    <recommendedName>
        <fullName evidence="3 9">Flagellar biosynthetic protein FliR</fullName>
    </recommendedName>
</protein>
<keyword evidence="4 10" id="KW-1003">Cell membrane</keyword>
<evidence type="ECO:0000256" key="1">
    <source>
        <dbReference type="ARBA" id="ARBA00002578"/>
    </source>
</evidence>
<evidence type="ECO:0000313" key="11">
    <source>
        <dbReference type="EMBL" id="RPF42930.1"/>
    </source>
</evidence>
<organism evidence="11 12">
    <name type="scientific">Thermodesulfitimonas autotrophica</name>
    <dbReference type="NCBI Taxonomy" id="1894989"/>
    <lineage>
        <taxon>Bacteria</taxon>
        <taxon>Bacillati</taxon>
        <taxon>Bacillota</taxon>
        <taxon>Clostridia</taxon>
        <taxon>Thermoanaerobacterales</taxon>
        <taxon>Thermoanaerobacteraceae</taxon>
        <taxon>Thermodesulfitimonas</taxon>
    </lineage>
</organism>
<keyword evidence="11" id="KW-0966">Cell projection</keyword>
<reference evidence="11 12" key="1">
    <citation type="submission" date="2018-11" db="EMBL/GenBank/DDBJ databases">
        <title>Genomic Encyclopedia of Type Strains, Phase IV (KMG-IV): sequencing the most valuable type-strain genomes for metagenomic binning, comparative biology and taxonomic classification.</title>
        <authorList>
            <person name="Goeker M."/>
        </authorList>
    </citation>
    <scope>NUCLEOTIDE SEQUENCE [LARGE SCALE GENOMIC DNA]</scope>
    <source>
        <strain evidence="11 12">DSM 102936</strain>
    </source>
</reference>
<dbReference type="PANTHER" id="PTHR30065">
    <property type="entry name" value="FLAGELLAR BIOSYNTHETIC PROTEIN FLIR"/>
    <property type="match status" value="1"/>
</dbReference>
<evidence type="ECO:0000256" key="9">
    <source>
        <dbReference type="NCBIfam" id="TIGR01400"/>
    </source>
</evidence>
<evidence type="ECO:0000313" key="12">
    <source>
        <dbReference type="Proteomes" id="UP000282654"/>
    </source>
</evidence>
<keyword evidence="7 10" id="KW-0472">Membrane</keyword>
<keyword evidence="8 10" id="KW-0975">Bacterial flagellum</keyword>
<dbReference type="EMBL" id="RKRE01000003">
    <property type="protein sequence ID" value="RPF42930.1"/>
    <property type="molecule type" value="Genomic_DNA"/>
</dbReference>
<dbReference type="NCBIfam" id="TIGR01400">
    <property type="entry name" value="fliR"/>
    <property type="match status" value="1"/>
</dbReference>
<keyword evidence="6 10" id="KW-1133">Transmembrane helix</keyword>
<comment type="subcellular location">
    <subcellularLocation>
        <location evidence="10">Cell membrane</location>
        <topology evidence="10">Multi-pass membrane protein</topology>
    </subcellularLocation>
    <subcellularLocation>
        <location evidence="10">Bacterial flagellum basal body</location>
    </subcellularLocation>
</comment>
<keyword evidence="11" id="KW-0969">Cilium</keyword>
<dbReference type="PANTHER" id="PTHR30065:SF1">
    <property type="entry name" value="SURFACE PRESENTATION OF ANTIGENS PROTEIN SPAR"/>
    <property type="match status" value="1"/>
</dbReference>
<proteinExistence type="inferred from homology"/>
<feature type="transmembrane region" description="Helical" evidence="10">
    <location>
        <begin position="164"/>
        <end position="194"/>
    </location>
</feature>
<evidence type="ECO:0000256" key="4">
    <source>
        <dbReference type="ARBA" id="ARBA00022475"/>
    </source>
</evidence>
<dbReference type="GO" id="GO:0006605">
    <property type="term" value="P:protein targeting"/>
    <property type="evidence" value="ECO:0007669"/>
    <property type="project" value="UniProtKB-UniRule"/>
</dbReference>
<evidence type="ECO:0000256" key="10">
    <source>
        <dbReference type="RuleBase" id="RU362071"/>
    </source>
</evidence>
<accession>A0A3N5AGG4</accession>
<keyword evidence="11" id="KW-0282">Flagellum</keyword>
<feature type="transmembrane region" description="Helical" evidence="10">
    <location>
        <begin position="64"/>
        <end position="89"/>
    </location>
</feature>
<dbReference type="Proteomes" id="UP000282654">
    <property type="component" value="Unassembled WGS sequence"/>
</dbReference>
<feature type="transmembrane region" description="Helical" evidence="10">
    <location>
        <begin position="206"/>
        <end position="233"/>
    </location>
</feature>
<name>A0A3N5AGG4_9THEO</name>
<dbReference type="Pfam" id="PF01311">
    <property type="entry name" value="Bac_export_1"/>
    <property type="match status" value="1"/>
</dbReference>
<dbReference type="OrthoDB" id="9807748at2"/>
<sequence length="252" mass="26354">MLDFTFLAAFLLVFARISGFIAVFPLFALTGVPALLRLGLALILALIVTPVAGKGFAAPAAAGYVFALANEVLFGLATGLTAALVFYALRMAGQLMGIQIGFAVAELLDPAGIQNNVVAEFVFLLGVIFFFSVDGHHAVIAALVRSFEMVPLTTGAVKSSVVPYVARLIGGMFSTALQLAAPVLAVMVVVDLALGLMVRMVPQINVFMLGFPLKVAAGLLILAGLLPVLGVVLRQLFDRMVADILVLVRGLA</sequence>
<keyword evidence="12" id="KW-1185">Reference proteome</keyword>
<feature type="transmembrane region" description="Helical" evidence="10">
    <location>
        <begin position="6"/>
        <end position="27"/>
    </location>
</feature>
<dbReference type="InterPro" id="IPR002010">
    <property type="entry name" value="T3SS_IM_R"/>
</dbReference>
<gene>
    <name evidence="11" type="ORF">EDD75_2045</name>
</gene>
<dbReference type="InterPro" id="IPR006303">
    <property type="entry name" value="FliR"/>
</dbReference>
<dbReference type="PRINTS" id="PR00953">
    <property type="entry name" value="TYPE3IMRPROT"/>
</dbReference>
<evidence type="ECO:0000256" key="3">
    <source>
        <dbReference type="ARBA" id="ARBA00021717"/>
    </source>
</evidence>
<dbReference type="GO" id="GO:0044780">
    <property type="term" value="P:bacterial-type flagellum assembly"/>
    <property type="evidence" value="ECO:0007669"/>
    <property type="project" value="UniProtKB-UniRule"/>
</dbReference>
<keyword evidence="5 10" id="KW-0812">Transmembrane</keyword>
<evidence type="ECO:0000256" key="6">
    <source>
        <dbReference type="ARBA" id="ARBA00022989"/>
    </source>
</evidence>
<evidence type="ECO:0000256" key="7">
    <source>
        <dbReference type="ARBA" id="ARBA00023136"/>
    </source>
</evidence>
<evidence type="ECO:0000256" key="5">
    <source>
        <dbReference type="ARBA" id="ARBA00022692"/>
    </source>
</evidence>
<dbReference type="GO" id="GO:0005886">
    <property type="term" value="C:plasma membrane"/>
    <property type="evidence" value="ECO:0007669"/>
    <property type="project" value="UniProtKB-SubCell"/>
</dbReference>
<evidence type="ECO:0000256" key="2">
    <source>
        <dbReference type="ARBA" id="ARBA00009772"/>
    </source>
</evidence>
<comment type="similarity">
    <text evidence="2 10">Belongs to the FliR/MopE/SpaR family.</text>
</comment>
<dbReference type="GO" id="GO:0009425">
    <property type="term" value="C:bacterial-type flagellum basal body"/>
    <property type="evidence" value="ECO:0007669"/>
    <property type="project" value="UniProtKB-SubCell"/>
</dbReference>
<feature type="transmembrane region" description="Helical" evidence="10">
    <location>
        <begin position="34"/>
        <end position="52"/>
    </location>
</feature>